<evidence type="ECO:0000256" key="2">
    <source>
        <dbReference type="ARBA" id="ARBA00022801"/>
    </source>
</evidence>
<dbReference type="PANTHER" id="PTHR43046">
    <property type="entry name" value="GDP-MANNOSE MANNOSYL HYDROLASE"/>
    <property type="match status" value="1"/>
</dbReference>
<feature type="domain" description="Nudix hydrolase" evidence="3">
    <location>
        <begin position="2"/>
        <end position="144"/>
    </location>
</feature>
<evidence type="ECO:0000256" key="1">
    <source>
        <dbReference type="ARBA" id="ARBA00001946"/>
    </source>
</evidence>
<evidence type="ECO:0000259" key="3">
    <source>
        <dbReference type="PROSITE" id="PS51462"/>
    </source>
</evidence>
<dbReference type="InterPro" id="IPR015797">
    <property type="entry name" value="NUDIX_hydrolase-like_dom_sf"/>
</dbReference>
<organism evidence="4 5">
    <name type="scientific">Caldalkalibacillus horti</name>
    <dbReference type="NCBI Taxonomy" id="77523"/>
    <lineage>
        <taxon>Bacteria</taxon>
        <taxon>Bacillati</taxon>
        <taxon>Bacillota</taxon>
        <taxon>Bacilli</taxon>
        <taxon>Bacillales</taxon>
        <taxon>Bacillaceae</taxon>
        <taxon>Caldalkalibacillus</taxon>
    </lineage>
</organism>
<comment type="cofactor">
    <cofactor evidence="1">
        <name>Mg(2+)</name>
        <dbReference type="ChEBI" id="CHEBI:18420"/>
    </cofactor>
</comment>
<dbReference type="Proteomes" id="UP001235840">
    <property type="component" value="Unassembled WGS sequence"/>
</dbReference>
<dbReference type="PANTHER" id="PTHR43046:SF14">
    <property type="entry name" value="MUTT_NUDIX FAMILY PROTEIN"/>
    <property type="match status" value="1"/>
</dbReference>
<dbReference type="CDD" id="cd18880">
    <property type="entry name" value="NUDIX_ADPRase"/>
    <property type="match status" value="1"/>
</dbReference>
<dbReference type="Gene3D" id="3.90.79.10">
    <property type="entry name" value="Nucleoside Triphosphate Pyrophosphohydrolase"/>
    <property type="match status" value="1"/>
</dbReference>
<reference evidence="4 5" key="1">
    <citation type="submission" date="2023-07" db="EMBL/GenBank/DDBJ databases">
        <title>Genomic Encyclopedia of Type Strains, Phase IV (KMG-IV): sequencing the most valuable type-strain genomes for metagenomic binning, comparative biology and taxonomic classification.</title>
        <authorList>
            <person name="Goeker M."/>
        </authorList>
    </citation>
    <scope>NUCLEOTIDE SEQUENCE [LARGE SCALE GENOMIC DNA]</scope>
    <source>
        <strain evidence="4 5">DSM 12751</strain>
    </source>
</reference>
<dbReference type="SUPFAM" id="SSF55811">
    <property type="entry name" value="Nudix"/>
    <property type="match status" value="1"/>
</dbReference>
<sequence>MMHVRVRCTGLIIENDSVLLVEYDDNGIHYNLPGGGLEQGETVKEGVAREVLEETTAEVTVGPLALVYEMAPHNQSGEYREEAPHGIHLIFECKLKEGSTPQLPIEPDLHQTAVKWVPLHDLDSILLFPNIKNEIKAYAENKKNIELVEDHQLERQVK</sequence>
<dbReference type="Pfam" id="PF00293">
    <property type="entry name" value="NUDIX"/>
    <property type="match status" value="1"/>
</dbReference>
<keyword evidence="2" id="KW-0378">Hydrolase</keyword>
<name>A0ABT9VXN9_9BACI</name>
<gene>
    <name evidence="4" type="ORF">J2S11_001662</name>
</gene>
<protein>
    <submittedName>
        <fullName evidence="4">ADP-ribose pyrophosphatase YjhB (NUDIX family)</fullName>
    </submittedName>
</protein>
<dbReference type="InterPro" id="IPR000086">
    <property type="entry name" value="NUDIX_hydrolase_dom"/>
</dbReference>
<dbReference type="PROSITE" id="PS51462">
    <property type="entry name" value="NUDIX"/>
    <property type="match status" value="1"/>
</dbReference>
<comment type="caution">
    <text evidence="4">The sequence shown here is derived from an EMBL/GenBank/DDBJ whole genome shotgun (WGS) entry which is preliminary data.</text>
</comment>
<proteinExistence type="predicted"/>
<accession>A0ABT9VXN9</accession>
<evidence type="ECO:0000313" key="5">
    <source>
        <dbReference type="Proteomes" id="UP001235840"/>
    </source>
</evidence>
<keyword evidence="5" id="KW-1185">Reference proteome</keyword>
<dbReference type="EMBL" id="JAUSTY010000005">
    <property type="protein sequence ID" value="MDQ0165761.1"/>
    <property type="molecule type" value="Genomic_DNA"/>
</dbReference>
<evidence type="ECO:0000313" key="4">
    <source>
        <dbReference type="EMBL" id="MDQ0165761.1"/>
    </source>
</evidence>